<dbReference type="Proteomes" id="UP000050509">
    <property type="component" value="Unassembled WGS sequence"/>
</dbReference>
<protein>
    <submittedName>
        <fullName evidence="1">Uncharacterized protein</fullName>
    </submittedName>
</protein>
<evidence type="ECO:0000313" key="1">
    <source>
        <dbReference type="EMBL" id="KPV50607.1"/>
    </source>
</evidence>
<reference evidence="1 2" key="1">
    <citation type="submission" date="2015-09" db="EMBL/GenBank/DDBJ databases">
        <title>Draft genome sequence of Kouleothrix aurantiaca JCM 19913.</title>
        <authorList>
            <person name="Hemp J."/>
        </authorList>
    </citation>
    <scope>NUCLEOTIDE SEQUENCE [LARGE SCALE GENOMIC DNA]</scope>
    <source>
        <strain evidence="1 2">COM-B</strain>
    </source>
</reference>
<name>A0A0P9CWR3_9CHLR</name>
<sequence length="157" mass="17193">GYNLMFPTRPRHVAFAMIPNLDAWYEQETRQIRLEQAFARRLEFETRWGLGIAMESEDGGSSKLAYGHGAVLYAYRDGNGWMGIAAQSRSSVDLTPVYQDLRSVDGGADWYLHPSTRLLLCGSAKSPARVLSQLSLAGLVQVLQGVRPGAQGGAAHL</sequence>
<keyword evidence="2" id="KW-1185">Reference proteome</keyword>
<organism evidence="1 2">
    <name type="scientific">Kouleothrix aurantiaca</name>
    <dbReference type="NCBI Taxonomy" id="186479"/>
    <lineage>
        <taxon>Bacteria</taxon>
        <taxon>Bacillati</taxon>
        <taxon>Chloroflexota</taxon>
        <taxon>Chloroflexia</taxon>
        <taxon>Chloroflexales</taxon>
        <taxon>Roseiflexineae</taxon>
        <taxon>Roseiflexaceae</taxon>
        <taxon>Kouleothrix</taxon>
    </lineage>
</organism>
<accession>A0A0P9CWR3</accession>
<gene>
    <name evidence="1" type="ORF">SE17_25945</name>
</gene>
<proteinExistence type="predicted"/>
<feature type="non-terminal residue" evidence="1">
    <location>
        <position position="1"/>
    </location>
</feature>
<comment type="caution">
    <text evidence="1">The sequence shown here is derived from an EMBL/GenBank/DDBJ whole genome shotgun (WGS) entry which is preliminary data.</text>
</comment>
<evidence type="ECO:0000313" key="2">
    <source>
        <dbReference type="Proteomes" id="UP000050509"/>
    </source>
</evidence>
<dbReference type="AlphaFoldDB" id="A0A0P9CWR3"/>
<dbReference type="EMBL" id="LJCR01001303">
    <property type="protein sequence ID" value="KPV50607.1"/>
    <property type="molecule type" value="Genomic_DNA"/>
</dbReference>